<dbReference type="OrthoDB" id="446789at2759"/>
<evidence type="ECO:0000313" key="8">
    <source>
        <dbReference type="Proteomes" id="UP000245119"/>
    </source>
</evidence>
<feature type="region of interest" description="Disordered" evidence="6">
    <location>
        <begin position="309"/>
        <end position="340"/>
    </location>
</feature>
<comment type="caution">
    <text evidence="7">The sequence shown here is derived from an EMBL/GenBank/DDBJ whole genome shotgun (WGS) entry which is preliminary data.</text>
</comment>
<feature type="region of interest" description="Disordered" evidence="6">
    <location>
        <begin position="673"/>
        <end position="735"/>
    </location>
</feature>
<dbReference type="GO" id="GO:0005737">
    <property type="term" value="C:cytoplasm"/>
    <property type="evidence" value="ECO:0007669"/>
    <property type="project" value="TreeGrafter"/>
</dbReference>
<dbReference type="Proteomes" id="UP000245119">
    <property type="component" value="Linkage Group LG2"/>
</dbReference>
<evidence type="ECO:0000256" key="2">
    <source>
        <dbReference type="ARBA" id="ARBA00022658"/>
    </source>
</evidence>
<proteinExistence type="inferred from homology"/>
<dbReference type="PANTHER" id="PTHR19423">
    <property type="entry name" value="SH3 DOMAIN-BINDING PROTEIN 5"/>
    <property type="match status" value="1"/>
</dbReference>
<dbReference type="GO" id="GO:0004860">
    <property type="term" value="F:protein kinase inhibitor activity"/>
    <property type="evidence" value="ECO:0007669"/>
    <property type="project" value="TreeGrafter"/>
</dbReference>
<evidence type="ECO:0000313" key="7">
    <source>
        <dbReference type="EMBL" id="PVD35677.1"/>
    </source>
</evidence>
<accession>A0A2T7PQM9</accession>
<feature type="coiled-coil region" evidence="5">
    <location>
        <begin position="136"/>
        <end position="219"/>
    </location>
</feature>
<feature type="compositionally biased region" description="Polar residues" evidence="6">
    <location>
        <begin position="814"/>
        <end position="833"/>
    </location>
</feature>
<dbReference type="InterPro" id="IPR007940">
    <property type="entry name" value="SH3BP5"/>
</dbReference>
<dbReference type="Pfam" id="PF05276">
    <property type="entry name" value="SH3BP5"/>
    <property type="match status" value="1"/>
</dbReference>
<feature type="compositionally biased region" description="Polar residues" evidence="6">
    <location>
        <begin position="507"/>
        <end position="528"/>
    </location>
</feature>
<feature type="coiled-coil region" evidence="5">
    <location>
        <begin position="23"/>
        <end position="57"/>
    </location>
</feature>
<comment type="similarity">
    <text evidence="1">Belongs to the SH3BP5 family.</text>
</comment>
<evidence type="ECO:0000256" key="3">
    <source>
        <dbReference type="ARBA" id="ARBA00023054"/>
    </source>
</evidence>
<dbReference type="GO" id="GO:0005085">
    <property type="term" value="F:guanyl-nucleotide exchange factor activity"/>
    <property type="evidence" value="ECO:0007669"/>
    <property type="project" value="UniProtKB-KW"/>
</dbReference>
<dbReference type="AlphaFoldDB" id="A0A2T7PQM9"/>
<feature type="compositionally biased region" description="Polar residues" evidence="6">
    <location>
        <begin position="383"/>
        <end position="395"/>
    </location>
</feature>
<feature type="compositionally biased region" description="Basic and acidic residues" evidence="6">
    <location>
        <begin position="626"/>
        <end position="635"/>
    </location>
</feature>
<evidence type="ECO:0000256" key="5">
    <source>
        <dbReference type="SAM" id="Coils"/>
    </source>
</evidence>
<dbReference type="PANTHER" id="PTHR19423:SF8">
    <property type="entry name" value="SH3 DOMAIN-BINDING PROTEIN 5-LIKE"/>
    <property type="match status" value="1"/>
</dbReference>
<reference evidence="7 8" key="1">
    <citation type="submission" date="2018-04" db="EMBL/GenBank/DDBJ databases">
        <title>The genome of golden apple snail Pomacea canaliculata provides insight into stress tolerance and invasive adaptation.</title>
        <authorList>
            <person name="Liu C."/>
            <person name="Liu B."/>
            <person name="Ren Y."/>
            <person name="Zhang Y."/>
            <person name="Wang H."/>
            <person name="Li S."/>
            <person name="Jiang F."/>
            <person name="Yin L."/>
            <person name="Zhang G."/>
            <person name="Qian W."/>
            <person name="Fan W."/>
        </authorList>
    </citation>
    <scope>NUCLEOTIDE SEQUENCE [LARGE SCALE GENOMIC DNA]</scope>
    <source>
        <strain evidence="7">SZHN2017</strain>
        <tissue evidence="7">Muscle</tissue>
    </source>
</reference>
<feature type="compositionally biased region" description="Low complexity" evidence="6">
    <location>
        <begin position="396"/>
        <end position="406"/>
    </location>
</feature>
<keyword evidence="3 5" id="KW-0175">Coiled coil</keyword>
<gene>
    <name evidence="7" type="ORF">C0Q70_02640</name>
</gene>
<feature type="compositionally biased region" description="Polar residues" evidence="6">
    <location>
        <begin position="569"/>
        <end position="578"/>
    </location>
</feature>
<feature type="compositionally biased region" description="Polar residues" evidence="6">
    <location>
        <begin position="640"/>
        <end position="652"/>
    </location>
</feature>
<organism evidence="7 8">
    <name type="scientific">Pomacea canaliculata</name>
    <name type="common">Golden apple snail</name>
    <dbReference type="NCBI Taxonomy" id="400727"/>
    <lineage>
        <taxon>Eukaryota</taxon>
        <taxon>Metazoa</taxon>
        <taxon>Spiralia</taxon>
        <taxon>Lophotrochozoa</taxon>
        <taxon>Mollusca</taxon>
        <taxon>Gastropoda</taxon>
        <taxon>Caenogastropoda</taxon>
        <taxon>Architaenioglossa</taxon>
        <taxon>Ampullarioidea</taxon>
        <taxon>Ampullariidae</taxon>
        <taxon>Pomacea</taxon>
    </lineage>
</organism>
<keyword evidence="2" id="KW-0344">Guanine-nucleotide releasing factor</keyword>
<feature type="region of interest" description="Disordered" evidence="6">
    <location>
        <begin position="809"/>
        <end position="857"/>
    </location>
</feature>
<feature type="region of interest" description="Disordered" evidence="6">
    <location>
        <begin position="461"/>
        <end position="657"/>
    </location>
</feature>
<dbReference type="EMBL" id="PZQS01000002">
    <property type="protein sequence ID" value="PVD35677.1"/>
    <property type="molecule type" value="Genomic_DNA"/>
</dbReference>
<evidence type="ECO:0000256" key="6">
    <source>
        <dbReference type="SAM" id="MobiDB-lite"/>
    </source>
</evidence>
<keyword evidence="8" id="KW-1185">Reference proteome</keyword>
<feature type="compositionally biased region" description="Polar residues" evidence="6">
    <location>
        <begin position="324"/>
        <end position="339"/>
    </location>
</feature>
<protein>
    <recommendedName>
        <fullName evidence="4">SH3 domain-binding protein 5-like</fullName>
    </recommendedName>
</protein>
<feature type="compositionally biased region" description="Basic and acidic residues" evidence="6">
    <location>
        <begin position="549"/>
        <end position="561"/>
    </location>
</feature>
<feature type="compositionally biased region" description="Basic and acidic residues" evidence="6">
    <location>
        <begin position="847"/>
        <end position="857"/>
    </location>
</feature>
<feature type="region of interest" description="Disordered" evidence="6">
    <location>
        <begin position="378"/>
        <end position="409"/>
    </location>
</feature>
<evidence type="ECO:0000256" key="1">
    <source>
        <dbReference type="ARBA" id="ARBA00007796"/>
    </source>
</evidence>
<sequence>MRRRRYDSSGSDDFEDEKLDPRIQIELEKLNKASEEINRLELELDDARASFRQTLSESTQKLDVLAKKLGSSVEKARPYYDARVKARDAHLETQRAALRFERACSMHEAAKEMVQLAEQGYMRREQPSDPAWQEMLNHATMKVNEAEKERNESELEHQRTTMRFKAAEEQVQFLQKELKRAIAKSKPYFEMKAGFNQIMEEHKRKVGMLEEEVGSAKSLYSSALRSLEAISDDIHRQRLERRQQQMLGVRGAGVGAECPFPPPSWEKSHSIEGSDSVHTGSCQILDPLGVIKIPVVVSYQEPGFRRISLTSGNSGTGKDHMSTIEENQLQSPTDSSPQSLGLVGTAVKEQNSPGLSSYPGKDNTLNTETYSEGEFVGVPARSTGRQGTNITHPAFSSSSRNSYPTSNVTSVTHPIVSHAVTSGVASQTKPPTVIRSVSVGAPQEFLPPSLIFNNPDKARRQSYRNAVDASQKDAEPQPDEEFLRLPPRHPQPELEGSEEASSFEPVISNTHSSAKLHSSPPHQGTDYGSQLKVPPADWPVSVGVTAPAQEERADGDHHSSTPEKLAVTQPGTNNSCDTSPAGGSPSSTHRSQKLQGLILRIDPAMDPMRFQAAPQKGVSPVSANKVQDKTVKTTDAKQPFSPNSSAGNTPQGVMSPDSFVEYKSTLSKSMIRSASLASAVGSEPSEADLSEIDSVSATQSPTKPPRSRLLNVPASMETVEDSSDTESLASTGPMLDDEQVDFLNKDFSEVLNRDFERGDNVTEVRPFAKRNNWSRMSLPPRLSYLEEYLVRSKALAGDQSYPEHVLVGNETDENGLTMSPTSEKSGLQESSSHVVDGATEDVEESEENRKDVIDVHL</sequence>
<name>A0A2T7PQM9_POMCA</name>
<dbReference type="GO" id="GO:0035556">
    <property type="term" value="P:intracellular signal transduction"/>
    <property type="evidence" value="ECO:0007669"/>
    <property type="project" value="InterPro"/>
</dbReference>
<dbReference type="STRING" id="400727.A0A2T7PQM9"/>
<evidence type="ECO:0000256" key="4">
    <source>
        <dbReference type="ARBA" id="ARBA00040366"/>
    </source>
</evidence>